<comment type="caution">
    <text evidence="2">The sequence shown here is derived from an EMBL/GenBank/DDBJ whole genome shotgun (WGS) entry which is preliminary data.</text>
</comment>
<evidence type="ECO:0000259" key="1">
    <source>
        <dbReference type="PROSITE" id="PS50181"/>
    </source>
</evidence>
<dbReference type="Proteomes" id="UP000813444">
    <property type="component" value="Unassembled WGS sequence"/>
</dbReference>
<dbReference type="Pfam" id="PF13369">
    <property type="entry name" value="Transglut_core2"/>
    <property type="match status" value="1"/>
</dbReference>
<dbReference type="OrthoDB" id="28868at2759"/>
<dbReference type="InterPro" id="IPR036623">
    <property type="entry name" value="Hemimethylated_DNA-bd_sf"/>
</dbReference>
<dbReference type="AlphaFoldDB" id="A0A8K0SYE3"/>
<accession>A0A8K0SYE3</accession>
<name>A0A8K0SYE3_9HYPO</name>
<sequence length="604" mass="70318">MSMDTLPDESVGQMLYYMRPEDLAAAQLVSRRFQRLANEPLLWKRHCQDSFKYWSPEHEFEDKLRQSASDVNWKSLYITRVKRNAKAAQLLAGIIQAPVPREARFEDLCVMGYDVKEYLKKQIATPDDADDVLARRYFSKLALDSIHRMVALQTFDKLGRRMLGGQPGPKKGYLEKILAAYDMFVLYGDDGDIEETGELIQGLADQFLLTQKYWEEKTTRQQAMALVEWLRLNNMTGLADPARTYRWLRNCLIGQALRHEDHESIPVISSSIYCCLAERLGLDAQCCTFPTHVYVVVFARPGETLDGAPAKEGEPVERMYLDPFENDKEITARVLRQRMRELWVNPDAQNYFEPVPPFQIGLRVSENIQATYRQYKQIGTPEMVTLMAGPGKLNMDALHYASTWANILLMSPERTRSGYPFLELFLVHLFREWPEDLWIVKRLLKHYYDCERVFPERIALSSARPYSYAFSEAPLLANRDHDAPVIPFRRNPSANKFVPFRIGEVFYHRRYNWYGVVVNWLVGRGVKPPTPDVIQEHEVYYRCASQDNFSKRDLMIIGNDSMERLTEDDDVSPDMFPTAGQYFRRWDPKARRFISNLKAQYPDD</sequence>
<dbReference type="GO" id="GO:0003677">
    <property type="term" value="F:DNA binding"/>
    <property type="evidence" value="ECO:0007669"/>
    <property type="project" value="InterPro"/>
</dbReference>
<dbReference type="InterPro" id="IPR036047">
    <property type="entry name" value="F-box-like_dom_sf"/>
</dbReference>
<organism evidence="2 3">
    <name type="scientific">Stachybotrys elegans</name>
    <dbReference type="NCBI Taxonomy" id="80388"/>
    <lineage>
        <taxon>Eukaryota</taxon>
        <taxon>Fungi</taxon>
        <taxon>Dikarya</taxon>
        <taxon>Ascomycota</taxon>
        <taxon>Pezizomycotina</taxon>
        <taxon>Sordariomycetes</taxon>
        <taxon>Hypocreomycetidae</taxon>
        <taxon>Hypocreales</taxon>
        <taxon>Stachybotryaceae</taxon>
        <taxon>Stachybotrys</taxon>
    </lineage>
</organism>
<dbReference type="SUPFAM" id="SSF81383">
    <property type="entry name" value="F-box domain"/>
    <property type="match status" value="1"/>
</dbReference>
<dbReference type="Pfam" id="PF08755">
    <property type="entry name" value="YccV-like"/>
    <property type="match status" value="1"/>
</dbReference>
<dbReference type="Gene3D" id="1.20.1280.50">
    <property type="match status" value="1"/>
</dbReference>
<dbReference type="SUPFAM" id="SSF141255">
    <property type="entry name" value="YccV-like"/>
    <property type="match status" value="1"/>
</dbReference>
<keyword evidence="3" id="KW-1185">Reference proteome</keyword>
<dbReference type="InterPro" id="IPR001810">
    <property type="entry name" value="F-box_dom"/>
</dbReference>
<dbReference type="EMBL" id="JAGPNK010000003">
    <property type="protein sequence ID" value="KAH7325087.1"/>
    <property type="molecule type" value="Genomic_DNA"/>
</dbReference>
<feature type="domain" description="F-box" evidence="1">
    <location>
        <begin position="1"/>
        <end position="46"/>
    </location>
</feature>
<gene>
    <name evidence="2" type="ORF">B0I35DRAFT_476281</name>
</gene>
<evidence type="ECO:0000313" key="3">
    <source>
        <dbReference type="Proteomes" id="UP000813444"/>
    </source>
</evidence>
<reference evidence="2" key="1">
    <citation type="journal article" date="2021" name="Nat. Commun.">
        <title>Genetic determinants of endophytism in the Arabidopsis root mycobiome.</title>
        <authorList>
            <person name="Mesny F."/>
            <person name="Miyauchi S."/>
            <person name="Thiergart T."/>
            <person name="Pickel B."/>
            <person name="Atanasova L."/>
            <person name="Karlsson M."/>
            <person name="Huettel B."/>
            <person name="Barry K.W."/>
            <person name="Haridas S."/>
            <person name="Chen C."/>
            <person name="Bauer D."/>
            <person name="Andreopoulos W."/>
            <person name="Pangilinan J."/>
            <person name="LaButti K."/>
            <person name="Riley R."/>
            <person name="Lipzen A."/>
            <person name="Clum A."/>
            <person name="Drula E."/>
            <person name="Henrissat B."/>
            <person name="Kohler A."/>
            <person name="Grigoriev I.V."/>
            <person name="Martin F.M."/>
            <person name="Hacquard S."/>
        </authorList>
    </citation>
    <scope>NUCLEOTIDE SEQUENCE</scope>
    <source>
        <strain evidence="2">MPI-CAGE-CH-0235</strain>
    </source>
</reference>
<dbReference type="InterPro" id="IPR032698">
    <property type="entry name" value="SirB1_N"/>
</dbReference>
<dbReference type="Pfam" id="PF12937">
    <property type="entry name" value="F-box-like"/>
    <property type="match status" value="1"/>
</dbReference>
<dbReference type="InterPro" id="IPR011722">
    <property type="entry name" value="Hemimethylated_DNA-bd_dom"/>
</dbReference>
<proteinExistence type="predicted"/>
<protein>
    <submittedName>
        <fullName evidence="2">Transglutaminase-like superfamily-domain-containing protein</fullName>
    </submittedName>
</protein>
<evidence type="ECO:0000313" key="2">
    <source>
        <dbReference type="EMBL" id="KAH7325087.1"/>
    </source>
</evidence>
<dbReference type="PROSITE" id="PS50181">
    <property type="entry name" value="FBOX"/>
    <property type="match status" value="1"/>
</dbReference>